<dbReference type="EMBL" id="CP111015">
    <property type="protein sequence ID" value="WAR02393.1"/>
    <property type="molecule type" value="Genomic_DNA"/>
</dbReference>
<dbReference type="PANTHER" id="PTHR47763">
    <property type="entry name" value="ALPHA-PROTEIN KINASE VWKA"/>
    <property type="match status" value="1"/>
</dbReference>
<dbReference type="PRINTS" id="PR01217">
    <property type="entry name" value="PRICHEXTENSN"/>
</dbReference>
<evidence type="ECO:0000313" key="7">
    <source>
        <dbReference type="EMBL" id="WAR02393.1"/>
    </source>
</evidence>
<keyword evidence="8" id="KW-1185">Reference proteome</keyword>
<dbReference type="SMART" id="SM00327">
    <property type="entry name" value="VWA"/>
    <property type="match status" value="1"/>
</dbReference>
<keyword evidence="2" id="KW-0964">Secreted</keyword>
<dbReference type="InterPro" id="IPR056861">
    <property type="entry name" value="HMCN1-like_VWA"/>
</dbReference>
<sequence>MANTNFFAILSLCVCYYANGVAIRKSPPIDSMPPVDPPMPGPPIDPPMPEPPVDPPMPGPPIDPPMPEPPVDPPMPGPPIDPPMPEPPVDPPMPGPLIDPPMPEPPVDLPMPGPTIDPPMPEPPIDPPMPGPPIDPPMPEPPIDPPMPGPLIDPPMPKPPVDPSTIVDRLIIDPPMIDPPIVDPLVIAPPKIDPPKTIKPVKPTPTGSEEPLDLAFIMDTTGSMSSYIHTARENIQKVVDRIVQSSRTDIRFALIEYRDHPPAESTFVVRKNDFTSSVLTMKSWLEKAEASGGGDTPEAVADALHSGTTLSWRPKAVKVAVLVSDAPPHGLDPSSDTSFPNGLPGIYDPIEMAHKLVGKGVTLYTVGCEPAISPYKDFFMALAYIASGQYIPLSRPKVLIDAIIGGAKEELSLQHFSADVQREIEKQQASGGTVDRAQIAQTVYDQLSSQNTKTTQLLRNDKPLEGPSSDAIAIAATGSMAEARKVFKKGSAPVYSSDFSIGRPSRVFSKMSIMGGDAFSGIETFSDMMESPYARMESMPMASSFGMESAGASRMASPPVASSVSAEKETYTAVDAAVTLEQIKRLVNKEAAKTGA</sequence>
<dbReference type="InterPro" id="IPR052969">
    <property type="entry name" value="Thr-specific_kinase-like"/>
</dbReference>
<feature type="domain" description="VWFA" evidence="6">
    <location>
        <begin position="213"/>
        <end position="387"/>
    </location>
</feature>
<dbReference type="InterPro" id="IPR036465">
    <property type="entry name" value="vWFA_dom_sf"/>
</dbReference>
<dbReference type="Pfam" id="PF25106">
    <property type="entry name" value="VWA_4"/>
    <property type="match status" value="1"/>
</dbReference>
<feature type="region of interest" description="Disordered" evidence="4">
    <location>
        <begin position="33"/>
        <end position="95"/>
    </location>
</feature>
<dbReference type="PANTHER" id="PTHR47763:SF1">
    <property type="entry name" value="DUF659 DOMAIN-CONTAINING PROTEIN"/>
    <property type="match status" value="1"/>
</dbReference>
<comment type="subcellular location">
    <subcellularLocation>
        <location evidence="1">Secreted</location>
    </subcellularLocation>
</comment>
<reference evidence="7" key="1">
    <citation type="submission" date="2022-11" db="EMBL/GenBank/DDBJ databases">
        <title>Centuries of genome instability and evolution in soft-shell clam transmissible cancer (bioRxiv).</title>
        <authorList>
            <person name="Hart S.F.M."/>
            <person name="Yonemitsu M.A."/>
            <person name="Giersch R.M."/>
            <person name="Beal B.F."/>
            <person name="Arriagada G."/>
            <person name="Davis B.W."/>
            <person name="Ostrander E.A."/>
            <person name="Goff S.P."/>
            <person name="Metzger M.J."/>
        </authorList>
    </citation>
    <scope>NUCLEOTIDE SEQUENCE</scope>
    <source>
        <strain evidence="7">MELC-2E11</strain>
        <tissue evidence="7">Siphon/mantle</tissue>
    </source>
</reference>
<dbReference type="Proteomes" id="UP001164746">
    <property type="component" value="Chromosome 4"/>
</dbReference>
<evidence type="ECO:0000256" key="1">
    <source>
        <dbReference type="ARBA" id="ARBA00004613"/>
    </source>
</evidence>
<dbReference type="Gene3D" id="3.40.50.410">
    <property type="entry name" value="von Willebrand factor, type A domain"/>
    <property type="match status" value="1"/>
</dbReference>
<evidence type="ECO:0000256" key="3">
    <source>
        <dbReference type="ARBA" id="ARBA00022729"/>
    </source>
</evidence>
<dbReference type="InterPro" id="IPR002035">
    <property type="entry name" value="VWF_A"/>
</dbReference>
<keyword evidence="3 5" id="KW-0732">Signal</keyword>
<evidence type="ECO:0000256" key="5">
    <source>
        <dbReference type="SAM" id="SignalP"/>
    </source>
</evidence>
<dbReference type="PROSITE" id="PS50234">
    <property type="entry name" value="VWFA"/>
    <property type="match status" value="1"/>
</dbReference>
<gene>
    <name evidence="7" type="ORF">MAR_008951</name>
</gene>
<evidence type="ECO:0000256" key="2">
    <source>
        <dbReference type="ARBA" id="ARBA00022525"/>
    </source>
</evidence>
<evidence type="ECO:0000259" key="6">
    <source>
        <dbReference type="PROSITE" id="PS50234"/>
    </source>
</evidence>
<name>A0ABY7E0M5_MYAAR</name>
<feature type="chain" id="PRO_5046133337" evidence="5">
    <location>
        <begin position="21"/>
        <end position="596"/>
    </location>
</feature>
<evidence type="ECO:0000313" key="8">
    <source>
        <dbReference type="Proteomes" id="UP001164746"/>
    </source>
</evidence>
<proteinExistence type="predicted"/>
<protein>
    <submittedName>
        <fullName evidence="7">VWKA-like protein</fullName>
    </submittedName>
</protein>
<accession>A0ABY7E0M5</accession>
<dbReference type="SUPFAM" id="SSF53300">
    <property type="entry name" value="vWA-like"/>
    <property type="match status" value="1"/>
</dbReference>
<organism evidence="7 8">
    <name type="scientific">Mya arenaria</name>
    <name type="common">Soft-shell clam</name>
    <dbReference type="NCBI Taxonomy" id="6604"/>
    <lineage>
        <taxon>Eukaryota</taxon>
        <taxon>Metazoa</taxon>
        <taxon>Spiralia</taxon>
        <taxon>Lophotrochozoa</taxon>
        <taxon>Mollusca</taxon>
        <taxon>Bivalvia</taxon>
        <taxon>Autobranchia</taxon>
        <taxon>Heteroconchia</taxon>
        <taxon>Euheterodonta</taxon>
        <taxon>Imparidentia</taxon>
        <taxon>Neoheterodontei</taxon>
        <taxon>Myida</taxon>
        <taxon>Myoidea</taxon>
        <taxon>Myidae</taxon>
        <taxon>Mya</taxon>
    </lineage>
</organism>
<dbReference type="CDD" id="cd00198">
    <property type="entry name" value="vWFA"/>
    <property type="match status" value="1"/>
</dbReference>
<evidence type="ECO:0000256" key="4">
    <source>
        <dbReference type="SAM" id="MobiDB-lite"/>
    </source>
</evidence>
<feature type="signal peptide" evidence="5">
    <location>
        <begin position="1"/>
        <end position="20"/>
    </location>
</feature>